<feature type="chain" id="PRO_5010574074" evidence="1">
    <location>
        <begin position="23"/>
        <end position="142"/>
    </location>
</feature>
<keyword evidence="3" id="KW-1185">Reference proteome</keyword>
<evidence type="ECO:0000256" key="1">
    <source>
        <dbReference type="SAM" id="SignalP"/>
    </source>
</evidence>
<proteinExistence type="predicted"/>
<dbReference type="RefSeq" id="WP_237157886.1">
    <property type="nucleotide sequence ID" value="NZ_CP014782.1"/>
</dbReference>
<name>A0A1S6HU03_9GAMM</name>
<reference evidence="2 3" key="1">
    <citation type="submission" date="2016-03" db="EMBL/GenBank/DDBJ databases">
        <title>Complete genome sequence of Shewanella psychrophila WP2, a deep sea bacterium isolated from west Pacific sediment.</title>
        <authorList>
            <person name="Xu G."/>
            <person name="Jian H."/>
        </authorList>
    </citation>
    <scope>NUCLEOTIDE SEQUENCE [LARGE SCALE GENOMIC DNA]</scope>
    <source>
        <strain evidence="2 3">WP2</strain>
    </source>
</reference>
<dbReference type="STRING" id="225848.Sps_03920"/>
<feature type="signal peptide" evidence="1">
    <location>
        <begin position="1"/>
        <end position="22"/>
    </location>
</feature>
<keyword evidence="1" id="KW-0732">Signal</keyword>
<dbReference type="AlphaFoldDB" id="A0A1S6HU03"/>
<organism evidence="2 3">
    <name type="scientific">Shewanella psychrophila</name>
    <dbReference type="NCBI Taxonomy" id="225848"/>
    <lineage>
        <taxon>Bacteria</taxon>
        <taxon>Pseudomonadati</taxon>
        <taxon>Pseudomonadota</taxon>
        <taxon>Gammaproteobacteria</taxon>
        <taxon>Alteromonadales</taxon>
        <taxon>Shewanellaceae</taxon>
        <taxon>Shewanella</taxon>
    </lineage>
</organism>
<dbReference type="KEGG" id="spsw:Sps_03920"/>
<gene>
    <name evidence="2" type="ORF">Sps_03920</name>
</gene>
<evidence type="ECO:0000313" key="3">
    <source>
        <dbReference type="Proteomes" id="UP000189545"/>
    </source>
</evidence>
<accession>A0A1S6HU03</accession>
<protein>
    <submittedName>
        <fullName evidence="2">Uncharacterized protein</fullName>
    </submittedName>
</protein>
<sequence length="142" mass="15997">MSRKLTTSLLLITSLISFSSFSANNPDDNLSDVFNVDRIVSENVELNFTNDGDVEPKISDFIVVNYVLMSNEKGDRRAVVTLENQSSGSRIFKSEQIMALMGDGRRISPHGYKQKFKRGESISMTLSFGNHKTPILQIYTRQ</sequence>
<evidence type="ECO:0000313" key="2">
    <source>
        <dbReference type="EMBL" id="AQS39035.1"/>
    </source>
</evidence>
<dbReference type="Proteomes" id="UP000189545">
    <property type="component" value="Chromosome"/>
</dbReference>
<dbReference type="EMBL" id="CP014782">
    <property type="protein sequence ID" value="AQS39035.1"/>
    <property type="molecule type" value="Genomic_DNA"/>
</dbReference>